<feature type="transmembrane region" description="Helical" evidence="3">
    <location>
        <begin position="434"/>
        <end position="457"/>
    </location>
</feature>
<gene>
    <name evidence="4" type="ordered locus">Desca_0694</name>
</gene>
<dbReference type="GO" id="GO:0009847">
    <property type="term" value="P:spore germination"/>
    <property type="evidence" value="ECO:0007669"/>
    <property type="project" value="InterPro"/>
</dbReference>
<feature type="transmembrane region" description="Helical" evidence="3">
    <location>
        <begin position="310"/>
        <end position="329"/>
    </location>
</feature>
<sequence>MFKKVIKKLLTENKKPSSGRQDRQQPVDADLNQVMRELKQHFGQTSDLVLRKLLVGSGTTSALVVYLENMVDLKVVNESIIAKLQVAPAEMMKDIKVLAYSVLAVHKVNLSDDMNQVIQSILEGSTVIFIGGAGRAMIAVNPGYEKRSISSPELEVNVEGPREAFIESRPVNLTMVRRRIKDSNLRFENFTIGTRSNTTVTLGYLQGITDPGIVEEARRRLKSIKIDGFLGMEIIQEYLKDQPLSVFPTIMKTERPEKVAACLLEGRVAIFADGYPYGMVAPITFTHFLQAGDDYYENFYFATFVRWMRILVFITTLTLPSLYVALVTHHWEMMPTSLALSIAGGREGVPFPVLVEALAMEFIFEILREAGVRLPRAVGQAVSIVGTLVIGQSAVQAGLVSPGIVIVVAFTGIASFAIPIYTASIPFRILRFPLMVISSQVGIPGLVAGVLVIWGHMTSLTSFGVPYLAPLMPFQAKDMKDSLFRVPRWAMVTRPQSVPSMDPDRLDVYNVPPGEKNK</sequence>
<dbReference type="Proteomes" id="UP000009226">
    <property type="component" value="Chromosome"/>
</dbReference>
<dbReference type="PIRSF" id="PIRSF005690">
    <property type="entry name" value="GerBA"/>
    <property type="match status" value="1"/>
</dbReference>
<dbReference type="AlphaFoldDB" id="F6B8K7"/>
<dbReference type="STRING" id="868595.Desca_0694"/>
<dbReference type="GO" id="GO:0016020">
    <property type="term" value="C:membrane"/>
    <property type="evidence" value="ECO:0007669"/>
    <property type="project" value="InterPro"/>
</dbReference>
<dbReference type="InterPro" id="IPR004995">
    <property type="entry name" value="Spore_Ger"/>
</dbReference>
<dbReference type="InterPro" id="IPR050768">
    <property type="entry name" value="UPF0353/GerABKA_families"/>
</dbReference>
<dbReference type="PANTHER" id="PTHR22550:SF5">
    <property type="entry name" value="LEUCINE ZIPPER PROTEIN 4"/>
    <property type="match status" value="1"/>
</dbReference>
<comment type="similarity">
    <text evidence="1">Belongs to the GerABKA family.</text>
</comment>
<name>F6B8K7_DESCC</name>
<evidence type="ECO:0000313" key="4">
    <source>
        <dbReference type="EMBL" id="AEF93579.1"/>
    </source>
</evidence>
<dbReference type="eggNOG" id="COG0697">
    <property type="taxonomic scope" value="Bacteria"/>
</dbReference>
<keyword evidence="3" id="KW-0812">Transmembrane</keyword>
<dbReference type="HOGENOM" id="CLU_021639_4_1_9"/>
<proteinExistence type="inferred from homology"/>
<dbReference type="KEGG" id="dca:Desca_0694"/>
<keyword evidence="3" id="KW-1133">Transmembrane helix</keyword>
<evidence type="ECO:0000256" key="2">
    <source>
        <dbReference type="ARBA" id="ARBA00023136"/>
    </source>
</evidence>
<evidence type="ECO:0000313" key="5">
    <source>
        <dbReference type="Proteomes" id="UP000009226"/>
    </source>
</evidence>
<reference evidence="4 5" key="1">
    <citation type="submission" date="2011-05" db="EMBL/GenBank/DDBJ databases">
        <title>Complete sequence of Desulfotomaculum carboxydivorans CO-1-SRB.</title>
        <authorList>
            <consortium name="US DOE Joint Genome Institute"/>
            <person name="Lucas S."/>
            <person name="Han J."/>
            <person name="Lapidus A."/>
            <person name="Cheng J.-F."/>
            <person name="Goodwin L."/>
            <person name="Pitluck S."/>
            <person name="Peters L."/>
            <person name="Mikhailova N."/>
            <person name="Lu M."/>
            <person name="Han C."/>
            <person name="Tapia R."/>
            <person name="Land M."/>
            <person name="Hauser L."/>
            <person name="Kyrpides N."/>
            <person name="Ivanova N."/>
            <person name="Pagani I."/>
            <person name="Stams A."/>
            <person name="Plugge C."/>
            <person name="Muyzer G."/>
            <person name="Kuever J."/>
            <person name="Parshina S."/>
            <person name="Ivanova A."/>
            <person name="Nazina T."/>
            <person name="Woyke T."/>
        </authorList>
    </citation>
    <scope>NUCLEOTIDE SEQUENCE [LARGE SCALE GENOMIC DNA]</scope>
    <source>
        <strain evidence="5">DSM 14880 / VKM B-2319 / CO-1-SRB</strain>
    </source>
</reference>
<organism evidence="4 5">
    <name type="scientific">Desulfotomaculum nigrificans (strain DSM 14880 / VKM B-2319 / CO-1-SRB)</name>
    <name type="common">Desulfotomaculum carboxydivorans</name>
    <dbReference type="NCBI Taxonomy" id="868595"/>
    <lineage>
        <taxon>Bacteria</taxon>
        <taxon>Bacillati</taxon>
        <taxon>Bacillota</taxon>
        <taxon>Clostridia</taxon>
        <taxon>Eubacteriales</taxon>
        <taxon>Desulfotomaculaceae</taxon>
        <taxon>Desulfotomaculum</taxon>
    </lineage>
</organism>
<evidence type="ECO:0000256" key="1">
    <source>
        <dbReference type="ARBA" id="ARBA00005278"/>
    </source>
</evidence>
<accession>F6B8K7</accession>
<protein>
    <submittedName>
        <fullName evidence="4">GerA spore germination protein</fullName>
    </submittedName>
</protein>
<dbReference type="Pfam" id="PF03323">
    <property type="entry name" value="GerA"/>
    <property type="match status" value="1"/>
</dbReference>
<keyword evidence="5" id="KW-1185">Reference proteome</keyword>
<feature type="transmembrane region" description="Helical" evidence="3">
    <location>
        <begin position="374"/>
        <end position="394"/>
    </location>
</feature>
<feature type="transmembrane region" description="Helical" evidence="3">
    <location>
        <begin position="400"/>
        <end position="422"/>
    </location>
</feature>
<keyword evidence="2 3" id="KW-0472">Membrane</keyword>
<dbReference type="PANTHER" id="PTHR22550">
    <property type="entry name" value="SPORE GERMINATION PROTEIN"/>
    <property type="match status" value="1"/>
</dbReference>
<dbReference type="RefSeq" id="WP_013809790.1">
    <property type="nucleotide sequence ID" value="NC_015565.1"/>
</dbReference>
<evidence type="ECO:0000256" key="3">
    <source>
        <dbReference type="SAM" id="Phobius"/>
    </source>
</evidence>
<dbReference type="EMBL" id="CP002736">
    <property type="protein sequence ID" value="AEF93579.1"/>
    <property type="molecule type" value="Genomic_DNA"/>
</dbReference>